<keyword evidence="2" id="KW-1185">Reference proteome</keyword>
<dbReference type="RefSeq" id="WP_232418471.1">
    <property type="nucleotide sequence ID" value="NZ_CP101990.1"/>
</dbReference>
<gene>
    <name evidence="1" type="ORF">NP095_14615</name>
</gene>
<dbReference type="PANTHER" id="PTHR43179:SF7">
    <property type="entry name" value="RHAMNOSYLTRANSFERASE WBBL"/>
    <property type="match status" value="1"/>
</dbReference>
<proteinExistence type="predicted"/>
<dbReference type="InterPro" id="IPR029044">
    <property type="entry name" value="Nucleotide-diphossugar_trans"/>
</dbReference>
<organism evidence="1 2">
    <name type="scientific">Aeromicrobium duanguangcaii</name>
    <dbReference type="NCBI Taxonomy" id="2968086"/>
    <lineage>
        <taxon>Bacteria</taxon>
        <taxon>Bacillati</taxon>
        <taxon>Actinomycetota</taxon>
        <taxon>Actinomycetes</taxon>
        <taxon>Propionibacteriales</taxon>
        <taxon>Nocardioidaceae</taxon>
        <taxon>Aeromicrobium</taxon>
    </lineage>
</organism>
<sequence>MDQPDYDLVVVGFNSERFVPRLAEAWRDATHLAQLVFVDNAPIPTTIEAVSTQAWPVEPLTVAVPTNPGFGGGVNRGVAALVEASPYVVVANPDLLVREEHILAVIAELEGDERRAVGGVQLVTSDGRRVSSARAFPTVGSLAARRVEDIDLSARSREVDWICGAFMVWRREWFDRVGGFDGRFFLYYEDVDICRAVRAAGGISWAVSGFQVIHDQGHGEETSEALRAQSRAAKVIYARKWLGAAGVAAARWGNAMERLRAVARRILR</sequence>
<dbReference type="PANTHER" id="PTHR43179">
    <property type="entry name" value="RHAMNOSYLTRANSFERASE WBBL"/>
    <property type="match status" value="1"/>
</dbReference>
<dbReference type="SUPFAM" id="SSF53448">
    <property type="entry name" value="Nucleotide-diphospho-sugar transferases"/>
    <property type="match status" value="1"/>
</dbReference>
<name>A0ABY5KH06_9ACTN</name>
<dbReference type="EMBL" id="CP101990">
    <property type="protein sequence ID" value="UUI68422.1"/>
    <property type="molecule type" value="Genomic_DNA"/>
</dbReference>
<protein>
    <submittedName>
        <fullName evidence="1">Glycosyltransferase family 2 protein</fullName>
    </submittedName>
</protein>
<dbReference type="Proteomes" id="UP001315860">
    <property type="component" value="Chromosome"/>
</dbReference>
<accession>A0ABY5KH06</accession>
<dbReference type="Gene3D" id="3.90.550.10">
    <property type="entry name" value="Spore Coat Polysaccharide Biosynthesis Protein SpsA, Chain A"/>
    <property type="match status" value="1"/>
</dbReference>
<reference evidence="1 2" key="1">
    <citation type="submission" date="2022-07" db="EMBL/GenBank/DDBJ databases">
        <title>Novel species in genus Aeromicrobium.</title>
        <authorList>
            <person name="Ye L."/>
        </authorList>
    </citation>
    <scope>NUCLEOTIDE SEQUENCE [LARGE SCALE GENOMIC DNA]</scope>
    <source>
        <strain evidence="2">zg-Y50</strain>
    </source>
</reference>
<evidence type="ECO:0000313" key="2">
    <source>
        <dbReference type="Proteomes" id="UP001315860"/>
    </source>
</evidence>
<evidence type="ECO:0000313" key="1">
    <source>
        <dbReference type="EMBL" id="UUI68422.1"/>
    </source>
</evidence>
<dbReference type="Pfam" id="PF13641">
    <property type="entry name" value="Glyco_tranf_2_3"/>
    <property type="match status" value="1"/>
</dbReference>